<sequence length="291" mass="32973">MTSQYLQSVTNQLNNLHGHAYFRATDGPLKECLTGIILDAAEGDLAEQLSDGRFDLEVSIGVQEGDSEATVDFRVDRPGVIYRADTQVSSLSEAALEDLTRYLAHLAQETPVVEENAEGGVIVRKKVEHDHHEKEAAAARLKVTPQWLKSVIPCTEYSYDEIDGKKYIREYYWSRDLIERLFKIKTMKATPDDVQYVAKECCDGDVDWARDLIARLKSPNRPEQQKEQQPKGQPQKDKEREKEKGGAQQPQQAKPAGERSRRSRHRKSFRQGKDGARKEGQPSEARKPQAP</sequence>
<accession>A0A4V3NZM2</accession>
<feature type="compositionally biased region" description="Basic and acidic residues" evidence="1">
    <location>
        <begin position="223"/>
        <end position="245"/>
    </location>
</feature>
<dbReference type="RefSeq" id="WP_135869709.1">
    <property type="nucleotide sequence ID" value="NZ_SRSC01000002.1"/>
</dbReference>
<protein>
    <submittedName>
        <fullName evidence="2">Uncharacterized protein</fullName>
    </submittedName>
</protein>
<evidence type="ECO:0000313" key="3">
    <source>
        <dbReference type="Proteomes" id="UP000306416"/>
    </source>
</evidence>
<gene>
    <name evidence="2" type="ORF">E4633_07875</name>
</gene>
<feature type="compositionally biased region" description="Low complexity" evidence="1">
    <location>
        <begin position="246"/>
        <end position="255"/>
    </location>
</feature>
<comment type="caution">
    <text evidence="2">The sequence shown here is derived from an EMBL/GenBank/DDBJ whole genome shotgun (WGS) entry which is preliminary data.</text>
</comment>
<evidence type="ECO:0000256" key="1">
    <source>
        <dbReference type="SAM" id="MobiDB-lite"/>
    </source>
</evidence>
<name>A0A4V3NZM2_9BACT</name>
<feature type="compositionally biased region" description="Basic residues" evidence="1">
    <location>
        <begin position="261"/>
        <end position="270"/>
    </location>
</feature>
<reference evidence="2 3" key="1">
    <citation type="submission" date="2019-04" db="EMBL/GenBank/DDBJ databases">
        <title>Geobacter oryzae sp. nov., ferric-reducing bacteria isolated from paddy soil.</title>
        <authorList>
            <person name="Xu Z."/>
            <person name="Masuda Y."/>
            <person name="Itoh H."/>
            <person name="Senoo K."/>
        </authorList>
    </citation>
    <scope>NUCLEOTIDE SEQUENCE [LARGE SCALE GENOMIC DNA]</scope>
    <source>
        <strain evidence="2 3">Red111</strain>
    </source>
</reference>
<feature type="region of interest" description="Disordered" evidence="1">
    <location>
        <begin position="217"/>
        <end position="291"/>
    </location>
</feature>
<dbReference type="EMBL" id="SRSC01000002">
    <property type="protein sequence ID" value="TGU72222.1"/>
    <property type="molecule type" value="Genomic_DNA"/>
</dbReference>
<feature type="compositionally biased region" description="Basic and acidic residues" evidence="1">
    <location>
        <begin position="271"/>
        <end position="291"/>
    </location>
</feature>
<organism evidence="2 3">
    <name type="scientific">Geomonas terrae</name>
    <dbReference type="NCBI Taxonomy" id="2562681"/>
    <lineage>
        <taxon>Bacteria</taxon>
        <taxon>Pseudomonadati</taxon>
        <taxon>Thermodesulfobacteriota</taxon>
        <taxon>Desulfuromonadia</taxon>
        <taxon>Geobacterales</taxon>
        <taxon>Geobacteraceae</taxon>
        <taxon>Geomonas</taxon>
    </lineage>
</organism>
<proteinExistence type="predicted"/>
<dbReference type="AlphaFoldDB" id="A0A4V3NZM2"/>
<keyword evidence="3" id="KW-1185">Reference proteome</keyword>
<dbReference type="Proteomes" id="UP000306416">
    <property type="component" value="Unassembled WGS sequence"/>
</dbReference>
<evidence type="ECO:0000313" key="2">
    <source>
        <dbReference type="EMBL" id="TGU72222.1"/>
    </source>
</evidence>